<dbReference type="EMBL" id="AZBU02000001">
    <property type="protein sequence ID" value="TMS37575.1"/>
    <property type="molecule type" value="Genomic_DNA"/>
</dbReference>
<name>A0A4U8UXG2_STECR</name>
<sequence>MSDRSQNHLSLCLFCKTKVVSRAQVMLTAGRSAGGGQPQVSGPAALPPSVFIPQSGQFLRLLNVFI</sequence>
<comment type="caution">
    <text evidence="1">The sequence shown here is derived from an EMBL/GenBank/DDBJ whole genome shotgun (WGS) entry which is preliminary data.</text>
</comment>
<dbReference type="Proteomes" id="UP000298663">
    <property type="component" value="Chromosome X"/>
</dbReference>
<protein>
    <submittedName>
        <fullName evidence="1">Uncharacterized protein</fullName>
    </submittedName>
</protein>
<dbReference type="AlphaFoldDB" id="A0A4U8UXG2"/>
<reference evidence="1 2" key="1">
    <citation type="journal article" date="2015" name="Genome Biol.">
        <title>Comparative genomics of Steinernema reveals deeply conserved gene regulatory networks.</title>
        <authorList>
            <person name="Dillman A.R."/>
            <person name="Macchietto M."/>
            <person name="Porter C.F."/>
            <person name="Rogers A."/>
            <person name="Williams B."/>
            <person name="Antoshechkin I."/>
            <person name="Lee M.M."/>
            <person name="Goodwin Z."/>
            <person name="Lu X."/>
            <person name="Lewis E.E."/>
            <person name="Goodrich-Blair H."/>
            <person name="Stock S.P."/>
            <person name="Adams B.J."/>
            <person name="Sternberg P.W."/>
            <person name="Mortazavi A."/>
        </authorList>
    </citation>
    <scope>NUCLEOTIDE SEQUENCE [LARGE SCALE GENOMIC DNA]</scope>
    <source>
        <strain evidence="1 2">ALL</strain>
    </source>
</reference>
<accession>A0A4U8UXG2</accession>
<keyword evidence="2" id="KW-1185">Reference proteome</keyword>
<evidence type="ECO:0000313" key="1">
    <source>
        <dbReference type="EMBL" id="TMS37575.1"/>
    </source>
</evidence>
<proteinExistence type="predicted"/>
<evidence type="ECO:0000313" key="2">
    <source>
        <dbReference type="Proteomes" id="UP000298663"/>
    </source>
</evidence>
<dbReference type="EMBL" id="CM016762">
    <property type="protein sequence ID" value="TMS37575.1"/>
    <property type="molecule type" value="Genomic_DNA"/>
</dbReference>
<organism evidence="1 2">
    <name type="scientific">Steinernema carpocapsae</name>
    <name type="common">Entomopathogenic nematode</name>
    <dbReference type="NCBI Taxonomy" id="34508"/>
    <lineage>
        <taxon>Eukaryota</taxon>
        <taxon>Metazoa</taxon>
        <taxon>Ecdysozoa</taxon>
        <taxon>Nematoda</taxon>
        <taxon>Chromadorea</taxon>
        <taxon>Rhabditida</taxon>
        <taxon>Tylenchina</taxon>
        <taxon>Panagrolaimomorpha</taxon>
        <taxon>Strongyloidoidea</taxon>
        <taxon>Steinernematidae</taxon>
        <taxon>Steinernema</taxon>
    </lineage>
</organism>
<gene>
    <name evidence="1" type="ORF">L596_004478</name>
</gene>
<reference evidence="1 2" key="2">
    <citation type="journal article" date="2019" name="G3 (Bethesda)">
        <title>Hybrid Assembly of the Genome of the Entomopathogenic Nematode Steinernema carpocapsae Identifies the X-Chromosome.</title>
        <authorList>
            <person name="Serra L."/>
            <person name="Macchietto M."/>
            <person name="Macias-Munoz A."/>
            <person name="McGill C.J."/>
            <person name="Rodriguez I.M."/>
            <person name="Rodriguez B."/>
            <person name="Murad R."/>
            <person name="Mortazavi A."/>
        </authorList>
    </citation>
    <scope>NUCLEOTIDE SEQUENCE [LARGE SCALE GENOMIC DNA]</scope>
    <source>
        <strain evidence="1 2">ALL</strain>
    </source>
</reference>